<gene>
    <name evidence="1" type="ORF">NGX11_04245</name>
</gene>
<evidence type="ECO:0000313" key="2">
    <source>
        <dbReference type="Proteomes" id="UP001164100"/>
    </source>
</evidence>
<organism evidence="1 2">
    <name type="scientific">Aliarcobacter cryaerophilus</name>
    <dbReference type="NCBI Taxonomy" id="28198"/>
    <lineage>
        <taxon>Bacteria</taxon>
        <taxon>Pseudomonadati</taxon>
        <taxon>Campylobacterota</taxon>
        <taxon>Epsilonproteobacteria</taxon>
        <taxon>Campylobacterales</taxon>
        <taxon>Arcobacteraceae</taxon>
        <taxon>Aliarcobacter</taxon>
    </lineage>
</organism>
<dbReference type="RefSeq" id="WP_263514959.1">
    <property type="nucleotide sequence ID" value="NZ_CP099556.1"/>
</dbReference>
<proteinExistence type="predicted"/>
<dbReference type="EMBL" id="CP099556">
    <property type="protein sequence ID" value="UYF44154.1"/>
    <property type="molecule type" value="Genomic_DNA"/>
</dbReference>
<protein>
    <recommendedName>
        <fullName evidence="3">Gamma-glutamylcyclotransferase</fullName>
    </recommendedName>
</protein>
<accession>A0AA46NU73</accession>
<name>A0AA46NU73_9BACT</name>
<evidence type="ECO:0000313" key="1">
    <source>
        <dbReference type="EMBL" id="UYF44154.1"/>
    </source>
</evidence>
<dbReference type="Gene3D" id="3.10.490.10">
    <property type="entry name" value="Gamma-glutamyl cyclotransferase-like"/>
    <property type="match status" value="1"/>
</dbReference>
<dbReference type="Proteomes" id="UP001164100">
    <property type="component" value="Chromosome"/>
</dbReference>
<reference evidence="1" key="1">
    <citation type="journal article" date="2022" name="Front. Microbiol.">
        <title>Species classification and novel plasmid identifications in Arcobacter cryaerophilus and Arcobacter cryaerophilus-like organisms.</title>
        <authorList>
            <person name="Zhou G."/>
            <person name="Wang M."/>
            <person name="Wang H."/>
            <person name="Chen X."/>
            <person name="Gu Y."/>
            <person name="Shao Z."/>
            <person name="Zhang J."/>
            <person name="Zhang M."/>
        </authorList>
    </citation>
    <scope>NUCLEOTIDE SEQUENCE</scope>
    <source>
        <strain evidence="1">ICDCAC48</strain>
    </source>
</reference>
<sequence>MNLYERFYMYLFGFGSLVNIKSAQNSFKNRELKKEDLIPVKIRGYKRVWNSIESICFEKEIVNGIFLNIQKDENSYIFGVMIKISEEEFEVLKLREKNYSCVTIKKESVINQKLDDDLIAFMTTKEDKIAKIEQENCFIPSRYIEIVKEGVKNFSKEFQDNFEDIFSNFPFEIKEGIYTFSDPIQNQAAKNSKRLS</sequence>
<dbReference type="AlphaFoldDB" id="A0AA46NU73"/>
<evidence type="ECO:0008006" key="3">
    <source>
        <dbReference type="Google" id="ProtNLM"/>
    </source>
</evidence>